<evidence type="ECO:0000256" key="1">
    <source>
        <dbReference type="ARBA" id="ARBA00004123"/>
    </source>
</evidence>
<evidence type="ECO:0000313" key="9">
    <source>
        <dbReference type="EMBL" id="KDE06665.1"/>
    </source>
</evidence>
<dbReference type="EnsemblFungi" id="MVLG_03012T0">
    <property type="protein sequence ID" value="MVLG_03012T0"/>
    <property type="gene ID" value="MVLG_03012"/>
</dbReference>
<reference evidence="9" key="2">
    <citation type="submission" date="2010-11" db="EMBL/GenBank/DDBJ databases">
        <authorList>
            <consortium name="The Broad Institute Genome Sequencing Platform"/>
            <person name="Earl A."/>
            <person name="Ward D."/>
            <person name="Feldgarden M."/>
            <person name="Gevers D."/>
            <person name="Butler R."/>
            <person name="Young S.K."/>
            <person name="Zeng Q."/>
            <person name="Gargeya S."/>
            <person name="Fitzgerald M."/>
            <person name="Haas B."/>
            <person name="Abouelleil A."/>
            <person name="Alvarado L."/>
            <person name="Arachchi H.M."/>
            <person name="Berlin A."/>
            <person name="Brown A."/>
            <person name="Chapman S.B."/>
            <person name="Chen Z."/>
            <person name="Dunbar C."/>
            <person name="Freedman E."/>
            <person name="Gearin G."/>
            <person name="Gellesch M."/>
            <person name="Goldberg J."/>
            <person name="Griggs A."/>
            <person name="Gujja S."/>
            <person name="Heilman E."/>
            <person name="Heiman D."/>
            <person name="Howarth C."/>
            <person name="Larson L."/>
            <person name="Lui A."/>
            <person name="MacDonald P.J.P."/>
            <person name="Mehta T."/>
            <person name="Montmayeur A."/>
            <person name="Murphy C."/>
            <person name="Neiman D."/>
            <person name="Pearson M."/>
            <person name="Priest M."/>
            <person name="Roberts A."/>
            <person name="Saif S."/>
            <person name="Shea T."/>
            <person name="Shenoy N."/>
            <person name="Sisk P."/>
            <person name="Stolte C."/>
            <person name="Sykes S."/>
            <person name="White J."/>
            <person name="Yandava C."/>
            <person name="Wortman J."/>
            <person name="Nusbaum C."/>
            <person name="Birren B."/>
        </authorList>
    </citation>
    <scope>NUCLEOTIDE SEQUENCE</scope>
    <source>
        <strain evidence="9">P1A1 Lamole</strain>
    </source>
</reference>
<evidence type="ECO:0000313" key="10">
    <source>
        <dbReference type="EnsemblFungi" id="MVLG_03012T0"/>
    </source>
</evidence>
<dbReference type="CDD" id="cd00009">
    <property type="entry name" value="AAA"/>
    <property type="match status" value="1"/>
</dbReference>
<dbReference type="PANTHER" id="PTHR11669:SF20">
    <property type="entry name" value="REPLICATION FACTOR C SUBUNIT 4"/>
    <property type="match status" value="1"/>
</dbReference>
<comment type="similarity">
    <text evidence="2">Belongs to the activator 1 small subunits family.</text>
</comment>
<proteinExistence type="inferred from homology"/>
<dbReference type="SMART" id="SM00382">
    <property type="entry name" value="AAA"/>
    <property type="match status" value="1"/>
</dbReference>
<sequence length="788" mass="86453">MSSEAPAPKKDAFAMMRAASLNKTKPAPTSSVEAAPAPVAAASTSTAPTSPSKPAKAKTSTASIFSGGGMGGGPKHVVDPKDQPWVEKYRPKNLSEVSAQDHTVAVLKKTLGSSNLPHMLFYGPPGTGKTSTILALCRQLFGPELFRSRVLELNASDERGISVVRDKIKAFAKTTVTTNHDPNYPAPPFKIIILDEADSMTQDAQSALRRIMESHSKITRFCLICNYVTRIIEPITSRCSKFRFKPLDTSSTEIRLRSICVAEGIECPDEALQALIKTSDGDLRRAITYLQSASRLHGASGTELDSLSVQEIGGVVPDRVMRDLGNALGVTFEDEDEAMQFEDNYGTKGQSAFGIVRKAVEKVTREGYSATQVLSQLHDLVILNPLVDPKAKAKIAIVLGETDKCLTDVAASYLQLLRPGEWEMIETTDPGVSPTRQLPLLKDHHQTFVSSSILRHLLQSSSSLVDLTEPVQRSEGKAFEAYLDTTVLPLVLHSLYSLPKNWHAFSSLLAPSFSYPLRLIRPAQLREQAHDLVDATQPMWWNLGGQAEKEEEKERRAKKVLLALGTEGVRERQEEERKEGKERIKKKFGESKIIAAAQKVFGSLEHTLASSSTPYFFSSTTPSPVDAQLCSLLSLILYLPLPTPILADLINSSFPRLWAHTALLRRTLWSERPSPILAPTGATTPLSVLSNLGGLLIPTDFLPWSSPRVFHGASEAGGKKKKTKNDLEFERKRWIYLGVVAVAVVGWGLGTGKVPLPWGWGWSREEEEEEGEYEWVVVEEAEGVGEVE</sequence>
<dbReference type="GO" id="GO:0001401">
    <property type="term" value="C:SAM complex"/>
    <property type="evidence" value="ECO:0007669"/>
    <property type="project" value="InterPro"/>
</dbReference>
<feature type="region of interest" description="Disordered" evidence="7">
    <location>
        <begin position="16"/>
        <end position="75"/>
    </location>
</feature>
<dbReference type="EMBL" id="AEIJ01000277">
    <property type="status" value="NOT_ANNOTATED_CDS"/>
    <property type="molecule type" value="Genomic_DNA"/>
</dbReference>
<dbReference type="AlphaFoldDB" id="U5H6X1"/>
<evidence type="ECO:0000256" key="4">
    <source>
        <dbReference type="ARBA" id="ARBA00022741"/>
    </source>
</evidence>
<dbReference type="InterPro" id="IPR027417">
    <property type="entry name" value="P-loop_NTPase"/>
</dbReference>
<dbReference type="GO" id="GO:0003689">
    <property type="term" value="F:DNA clamp loader activity"/>
    <property type="evidence" value="ECO:0007669"/>
    <property type="project" value="TreeGrafter"/>
</dbReference>
<dbReference type="GO" id="GO:0005634">
    <property type="term" value="C:nucleus"/>
    <property type="evidence" value="ECO:0007669"/>
    <property type="project" value="UniProtKB-SubCell"/>
</dbReference>
<dbReference type="STRING" id="683840.U5H6X1"/>
<dbReference type="GO" id="GO:0005524">
    <property type="term" value="F:ATP binding"/>
    <property type="evidence" value="ECO:0007669"/>
    <property type="project" value="UniProtKB-KW"/>
</dbReference>
<comment type="subcellular location">
    <subcellularLocation>
        <location evidence="1">Nucleus</location>
    </subcellularLocation>
</comment>
<dbReference type="Proteomes" id="UP000017200">
    <property type="component" value="Unassembled WGS sequence"/>
</dbReference>
<dbReference type="InterPro" id="IPR019564">
    <property type="entry name" value="Sam37/metaxin_N"/>
</dbReference>
<gene>
    <name evidence="9" type="ORF">MVLG_03012</name>
</gene>
<dbReference type="InterPro" id="IPR050238">
    <property type="entry name" value="DNA_Rep/Repair_Clamp_Loader"/>
</dbReference>
<dbReference type="InterPro" id="IPR003593">
    <property type="entry name" value="AAA+_ATPase"/>
</dbReference>
<accession>U5H6X1</accession>
<reference evidence="11" key="1">
    <citation type="submission" date="2010-11" db="EMBL/GenBank/DDBJ databases">
        <title>The genome sequence of Microbotryum violaceum strain p1A1 Lamole.</title>
        <authorList>
            <person name="Cuomo C."/>
            <person name="Perlin M."/>
            <person name="Young S.K."/>
            <person name="Zeng Q."/>
            <person name="Gargeya S."/>
            <person name="Alvarado L."/>
            <person name="Berlin A."/>
            <person name="Chapman S.B."/>
            <person name="Chen Z."/>
            <person name="Freedman E."/>
            <person name="Gellesch M."/>
            <person name="Goldberg J."/>
            <person name="Griggs A."/>
            <person name="Gujja S."/>
            <person name="Heilman E."/>
            <person name="Heiman D."/>
            <person name="Howarth C."/>
            <person name="Mehta T."/>
            <person name="Neiman D."/>
            <person name="Pearson M."/>
            <person name="Roberts A."/>
            <person name="Saif S."/>
            <person name="Shea T."/>
            <person name="Shenoy N."/>
            <person name="Sisk P."/>
            <person name="Stolte C."/>
            <person name="Sykes S."/>
            <person name="White J."/>
            <person name="Yandava C."/>
            <person name="Haas B."/>
            <person name="Nusbaum C."/>
            <person name="Birren B."/>
        </authorList>
    </citation>
    <scope>NUCLEOTIDE SEQUENCE [LARGE SCALE GENOMIC DNA]</scope>
    <source>
        <strain evidence="11">p1A1 Lamole</strain>
    </source>
</reference>
<dbReference type="PANTHER" id="PTHR11669">
    <property type="entry name" value="REPLICATION FACTOR C / DNA POLYMERASE III GAMMA-TAU SUBUNIT"/>
    <property type="match status" value="1"/>
</dbReference>
<dbReference type="Gene3D" id="3.40.50.300">
    <property type="entry name" value="P-loop containing nucleotide triphosphate hydrolases"/>
    <property type="match status" value="1"/>
</dbReference>
<dbReference type="Pfam" id="PF10568">
    <property type="entry name" value="Tom37"/>
    <property type="match status" value="1"/>
</dbReference>
<dbReference type="InterPro" id="IPR008921">
    <property type="entry name" value="DNA_pol3_clamp-load_cplx_C"/>
</dbReference>
<dbReference type="SUPFAM" id="SSF52540">
    <property type="entry name" value="P-loop containing nucleoside triphosphate hydrolases"/>
    <property type="match status" value="1"/>
</dbReference>
<dbReference type="GO" id="GO:0031391">
    <property type="term" value="C:Elg1 RFC-like complex"/>
    <property type="evidence" value="ECO:0007669"/>
    <property type="project" value="UniProtKB-ARBA"/>
</dbReference>
<dbReference type="HOGENOM" id="CLU_356104_0_0_1"/>
<organism evidence="9">
    <name type="scientific">Microbotryum lychnidis-dioicae (strain p1A1 Lamole / MvSl-1064)</name>
    <name type="common">Anther smut fungus</name>
    <dbReference type="NCBI Taxonomy" id="683840"/>
    <lineage>
        <taxon>Eukaryota</taxon>
        <taxon>Fungi</taxon>
        <taxon>Dikarya</taxon>
        <taxon>Basidiomycota</taxon>
        <taxon>Pucciniomycotina</taxon>
        <taxon>Microbotryomycetes</taxon>
        <taxon>Microbotryales</taxon>
        <taxon>Microbotryaceae</taxon>
        <taxon>Microbotryum</taxon>
    </lineage>
</organism>
<reference evidence="9 11" key="3">
    <citation type="journal article" date="2015" name="BMC Genomics">
        <title>Sex and parasites: genomic and transcriptomic analysis of Microbotryum lychnidis-dioicae, the biotrophic and plant-castrating anther smut fungus.</title>
        <authorList>
            <person name="Perlin M.H."/>
            <person name="Amselem J."/>
            <person name="Fontanillas E."/>
            <person name="Toh S.S."/>
            <person name="Chen Z."/>
            <person name="Goldberg J."/>
            <person name="Duplessis S."/>
            <person name="Henrissat B."/>
            <person name="Young S."/>
            <person name="Zeng Q."/>
            <person name="Aguileta G."/>
            <person name="Petit E."/>
            <person name="Badouin H."/>
            <person name="Andrews J."/>
            <person name="Razeeq D."/>
            <person name="Gabaldon T."/>
            <person name="Quesneville H."/>
            <person name="Giraud T."/>
            <person name="Hood M.E."/>
            <person name="Schultz D.J."/>
            <person name="Cuomo C.A."/>
        </authorList>
    </citation>
    <scope>NUCLEOTIDE SEQUENCE [LARGE SCALE GENOMIC DNA]</scope>
    <source>
        <strain evidence="11">p1A1 Lamole</strain>
        <strain evidence="9">P1A1 Lamole</strain>
    </source>
</reference>
<dbReference type="InParanoid" id="U5H6X1"/>
<keyword evidence="5" id="KW-0067">ATP-binding</keyword>
<dbReference type="InterPro" id="IPR047854">
    <property type="entry name" value="RFC_lid"/>
</dbReference>
<dbReference type="GO" id="GO:0003677">
    <property type="term" value="F:DNA binding"/>
    <property type="evidence" value="ECO:0007669"/>
    <property type="project" value="InterPro"/>
</dbReference>
<dbReference type="Gene3D" id="1.10.8.60">
    <property type="match status" value="1"/>
</dbReference>
<dbReference type="OrthoDB" id="4199794at2759"/>
<feature type="compositionally biased region" description="Low complexity" evidence="7">
    <location>
        <begin position="26"/>
        <end position="63"/>
    </location>
</feature>
<dbReference type="FunFam" id="3.40.50.300:FF:000237">
    <property type="entry name" value="replication factor C subunit 4"/>
    <property type="match status" value="1"/>
</dbReference>
<evidence type="ECO:0000256" key="6">
    <source>
        <dbReference type="ARBA" id="ARBA00023242"/>
    </source>
</evidence>
<feature type="domain" description="AAA+ ATPase" evidence="8">
    <location>
        <begin position="115"/>
        <end position="248"/>
    </location>
</feature>
<dbReference type="EMBL" id="GL541668">
    <property type="protein sequence ID" value="KDE06665.1"/>
    <property type="molecule type" value="Genomic_DNA"/>
</dbReference>
<evidence type="ECO:0000256" key="2">
    <source>
        <dbReference type="ARBA" id="ARBA00005378"/>
    </source>
</evidence>
<reference evidence="10" key="4">
    <citation type="submission" date="2015-06" db="UniProtKB">
        <authorList>
            <consortium name="EnsemblFungi"/>
        </authorList>
    </citation>
    <scope>IDENTIFICATION</scope>
</reference>
<protein>
    <recommendedName>
        <fullName evidence="8">AAA+ ATPase domain-containing protein</fullName>
    </recommendedName>
</protein>
<dbReference type="Gene3D" id="1.20.272.10">
    <property type="match status" value="1"/>
</dbReference>
<dbReference type="Pfam" id="PF00004">
    <property type="entry name" value="AAA"/>
    <property type="match status" value="1"/>
</dbReference>
<dbReference type="GO" id="GO:0005663">
    <property type="term" value="C:DNA replication factor C complex"/>
    <property type="evidence" value="ECO:0007669"/>
    <property type="project" value="TreeGrafter"/>
</dbReference>
<evidence type="ECO:0000256" key="5">
    <source>
        <dbReference type="ARBA" id="ARBA00022840"/>
    </source>
</evidence>
<keyword evidence="3" id="KW-0235">DNA replication</keyword>
<evidence type="ECO:0000313" key="11">
    <source>
        <dbReference type="Proteomes" id="UP000017200"/>
    </source>
</evidence>
<dbReference type="Pfam" id="PF21960">
    <property type="entry name" value="RCF1-5-like_lid"/>
    <property type="match status" value="1"/>
</dbReference>
<keyword evidence="4" id="KW-0547">Nucleotide-binding</keyword>
<evidence type="ECO:0000259" key="8">
    <source>
        <dbReference type="SMART" id="SM00382"/>
    </source>
</evidence>
<dbReference type="GO" id="GO:0016887">
    <property type="term" value="F:ATP hydrolysis activity"/>
    <property type="evidence" value="ECO:0007669"/>
    <property type="project" value="InterPro"/>
</dbReference>
<dbReference type="CDD" id="cd18140">
    <property type="entry name" value="HLD_clamp_RFC"/>
    <property type="match status" value="1"/>
</dbReference>
<evidence type="ECO:0000256" key="7">
    <source>
        <dbReference type="SAM" id="MobiDB-lite"/>
    </source>
</evidence>
<keyword evidence="6" id="KW-0539">Nucleus</keyword>
<dbReference type="GO" id="GO:0006281">
    <property type="term" value="P:DNA repair"/>
    <property type="evidence" value="ECO:0007669"/>
    <property type="project" value="TreeGrafter"/>
</dbReference>
<name>U5H6X1_USTV1</name>
<dbReference type="InterPro" id="IPR003959">
    <property type="entry name" value="ATPase_AAA_core"/>
</dbReference>
<dbReference type="SUPFAM" id="SSF48019">
    <property type="entry name" value="post-AAA+ oligomerization domain-like"/>
    <property type="match status" value="1"/>
</dbReference>
<evidence type="ECO:0000256" key="3">
    <source>
        <dbReference type="ARBA" id="ARBA00022705"/>
    </source>
</evidence>
<dbReference type="GO" id="GO:0006271">
    <property type="term" value="P:DNA strand elongation involved in DNA replication"/>
    <property type="evidence" value="ECO:0007669"/>
    <property type="project" value="UniProtKB-ARBA"/>
</dbReference>
<keyword evidence="11" id="KW-1185">Reference proteome</keyword>